<reference evidence="2" key="1">
    <citation type="journal article" date="2014" name="Front. Microbiol.">
        <title>High frequency of phylogenetically diverse reductive dehalogenase-homologous genes in deep subseafloor sedimentary metagenomes.</title>
        <authorList>
            <person name="Kawai M."/>
            <person name="Futagami T."/>
            <person name="Toyoda A."/>
            <person name="Takaki Y."/>
            <person name="Nishi S."/>
            <person name="Hori S."/>
            <person name="Arai W."/>
            <person name="Tsubouchi T."/>
            <person name="Morono Y."/>
            <person name="Uchiyama I."/>
            <person name="Ito T."/>
            <person name="Fujiyama A."/>
            <person name="Inagaki F."/>
            <person name="Takami H."/>
        </authorList>
    </citation>
    <scope>NUCLEOTIDE SEQUENCE</scope>
    <source>
        <strain evidence="2">Expedition CK06-06</strain>
    </source>
</reference>
<dbReference type="SUPFAM" id="SSF53335">
    <property type="entry name" value="S-adenosyl-L-methionine-dependent methyltransferases"/>
    <property type="match status" value="1"/>
</dbReference>
<evidence type="ECO:0000259" key="1">
    <source>
        <dbReference type="Pfam" id="PF08241"/>
    </source>
</evidence>
<dbReference type="Gene3D" id="3.40.50.150">
    <property type="entry name" value="Vaccinia Virus protein VP39"/>
    <property type="match status" value="1"/>
</dbReference>
<dbReference type="Pfam" id="PF08241">
    <property type="entry name" value="Methyltransf_11"/>
    <property type="match status" value="1"/>
</dbReference>
<dbReference type="InterPro" id="IPR013216">
    <property type="entry name" value="Methyltransf_11"/>
</dbReference>
<comment type="caution">
    <text evidence="2">The sequence shown here is derived from an EMBL/GenBank/DDBJ whole genome shotgun (WGS) entry which is preliminary data.</text>
</comment>
<protein>
    <recommendedName>
        <fullName evidence="1">Methyltransferase type 11 domain-containing protein</fullName>
    </recommendedName>
</protein>
<evidence type="ECO:0000313" key="2">
    <source>
        <dbReference type="EMBL" id="GAF92379.1"/>
    </source>
</evidence>
<organism evidence="2">
    <name type="scientific">marine sediment metagenome</name>
    <dbReference type="NCBI Taxonomy" id="412755"/>
    <lineage>
        <taxon>unclassified sequences</taxon>
        <taxon>metagenomes</taxon>
        <taxon>ecological metagenomes</taxon>
    </lineage>
</organism>
<dbReference type="GO" id="GO:0008757">
    <property type="term" value="F:S-adenosylmethionine-dependent methyltransferase activity"/>
    <property type="evidence" value="ECO:0007669"/>
    <property type="project" value="InterPro"/>
</dbReference>
<dbReference type="EMBL" id="BARS01013000">
    <property type="protein sequence ID" value="GAF92379.1"/>
    <property type="molecule type" value="Genomic_DNA"/>
</dbReference>
<accession>X0TGN1</accession>
<proteinExistence type="predicted"/>
<dbReference type="InterPro" id="IPR029063">
    <property type="entry name" value="SAM-dependent_MTases_sf"/>
</dbReference>
<sequence length="181" mass="19525">TGNGAVPVMALQYADENKMHFDVHGVDLADIDPGRFVDPPVAGFERVQFLGCTDIGALPYADGSMDLVTSQFALEYMPLEPALDEINRVLGSCGSLAALIHSTQSIPIQGSRLDLDDLNRMVDLDLLGSCRALLATEAQGNKFNPDCTSHPEFQNAKRDFARVAGQLFSGLNFTKPPAFVP</sequence>
<name>X0TGN1_9ZZZZ</name>
<feature type="domain" description="Methyltransferase type 11" evidence="1">
    <location>
        <begin position="51"/>
        <end position="97"/>
    </location>
</feature>
<feature type="non-terminal residue" evidence="2">
    <location>
        <position position="1"/>
    </location>
</feature>
<feature type="non-terminal residue" evidence="2">
    <location>
        <position position="181"/>
    </location>
</feature>
<gene>
    <name evidence="2" type="ORF">S01H1_22845</name>
</gene>
<dbReference type="AlphaFoldDB" id="X0TGN1"/>